<dbReference type="CDD" id="cd07484">
    <property type="entry name" value="Peptidases_S8_Thermitase_like"/>
    <property type="match status" value="1"/>
</dbReference>
<keyword evidence="4 7" id="KW-0645">Protease</keyword>
<keyword evidence="3" id="KW-0964">Secreted</keyword>
<dbReference type="GO" id="GO:0006508">
    <property type="term" value="P:proteolysis"/>
    <property type="evidence" value="ECO:0007669"/>
    <property type="project" value="UniProtKB-KW"/>
</dbReference>
<dbReference type="Pfam" id="PF22148">
    <property type="entry name" value="Fervidolysin_NPro-like"/>
    <property type="match status" value="1"/>
</dbReference>
<dbReference type="InterPro" id="IPR023828">
    <property type="entry name" value="Peptidase_S8_Ser-AS"/>
</dbReference>
<organism evidence="12 13">
    <name type="scientific">Herpetosiphon aurantiacus (strain ATCC 23779 / DSM 785 / 114-95)</name>
    <dbReference type="NCBI Taxonomy" id="316274"/>
    <lineage>
        <taxon>Bacteria</taxon>
        <taxon>Bacillati</taxon>
        <taxon>Chloroflexota</taxon>
        <taxon>Chloroflexia</taxon>
        <taxon>Herpetosiphonales</taxon>
        <taxon>Herpetosiphonaceae</taxon>
        <taxon>Herpetosiphon</taxon>
    </lineage>
</organism>
<dbReference type="PROSITE" id="PS00137">
    <property type="entry name" value="SUBTILASE_HIS"/>
    <property type="match status" value="1"/>
</dbReference>
<dbReference type="GO" id="GO:0005576">
    <property type="term" value="C:extracellular region"/>
    <property type="evidence" value="ECO:0007669"/>
    <property type="project" value="UniProtKB-SubCell"/>
</dbReference>
<evidence type="ECO:0000256" key="8">
    <source>
        <dbReference type="RuleBase" id="RU003355"/>
    </source>
</evidence>
<feature type="region of interest" description="Disordered" evidence="9">
    <location>
        <begin position="411"/>
        <end position="432"/>
    </location>
</feature>
<keyword evidence="6 7" id="KW-0720">Serine protease</keyword>
<feature type="domain" description="Peptidase S8/S53" evidence="10">
    <location>
        <begin position="156"/>
        <end position="396"/>
    </location>
</feature>
<dbReference type="InterPro" id="IPR000209">
    <property type="entry name" value="Peptidase_S8/S53_dom"/>
</dbReference>
<accession>A9B8Z8</accession>
<dbReference type="SUPFAM" id="SSF52743">
    <property type="entry name" value="Subtilisin-like"/>
    <property type="match status" value="1"/>
</dbReference>
<dbReference type="KEGG" id="hau:Haur_5185"/>
<dbReference type="InterPro" id="IPR034084">
    <property type="entry name" value="Thermitase-like_dom"/>
</dbReference>
<dbReference type="AlphaFoldDB" id="A9B8Z8"/>
<feature type="active site" description="Charge relay system" evidence="7">
    <location>
        <position position="163"/>
    </location>
</feature>
<dbReference type="BioCyc" id="HAUR316274:GHYA-5247-MONOMER"/>
<evidence type="ECO:0000256" key="3">
    <source>
        <dbReference type="ARBA" id="ARBA00022525"/>
    </source>
</evidence>
<dbReference type="GO" id="GO:0004252">
    <property type="term" value="F:serine-type endopeptidase activity"/>
    <property type="evidence" value="ECO:0007669"/>
    <property type="project" value="UniProtKB-UniRule"/>
</dbReference>
<sequence>MNIRFLGALGLLMIVLALPRNSVAEHQRSSASHDSAITISTTAPAVPGQFIVQFRPTASRNQRQSTLAVLGAYVVRRIEPLNLDVLEIPALTKTSTSTAMDRILAHARDNHDIVFLEPNYIYTTTYLPNDSAYQNQWAWSMVRAPQAWDITRGSPNVTIAVLDTGIDREHPDLKAKVVSHGIDLVTADGIAHDENGHGTHVAGTAAAATNNALGGAGMCPLCQVLPVRVLNAFGSGTLDAVAEGIIYAADAGVQVINLSLGGPGSFALQHAVDYAWTHGSFLACAAGNNGTASLDMAYPAAYGNCFAVAATTSMDQTADFSNYGSWVEMGAPGVNIYSGWLYGGYHTISGTSMAAPHVAGVAGLLASFGLSNSQIRSRLCTSADRTAATGSAYTCGRLNAWRAVSAAIPTTTPTLRPTTTRTPTPSAIPQPGVTVMPSTPPAHAPTVTAVPTVAVPGNTLINSGFEDGNAPWEQVSAWNYALIIDGPAHTGRRGALLSGFINGGDALFQTVTVPAHGKLTYYLRVTSDDAPTQPRDYLRVKLYTTNGIPIATLRTWSNATLWNIWIVDSVDMNAYAHQTLRIQFETITDSQWNTWFAIDDISLTP</sequence>
<dbReference type="FunCoup" id="A9B8Z8">
    <property type="interactions" value="132"/>
</dbReference>
<dbReference type="PROSITE" id="PS00136">
    <property type="entry name" value="SUBTILASE_ASP"/>
    <property type="match status" value="1"/>
</dbReference>
<dbReference type="InterPro" id="IPR036852">
    <property type="entry name" value="Peptidase_S8/S53_dom_sf"/>
</dbReference>
<dbReference type="InterPro" id="IPR050131">
    <property type="entry name" value="Peptidase_S8_subtilisin-like"/>
</dbReference>
<dbReference type="InParanoid" id="A9B8Z8"/>
<geneLocation type="plasmid" evidence="12 13">
    <name>pHAU01</name>
</geneLocation>
<dbReference type="PROSITE" id="PS00138">
    <property type="entry name" value="SUBTILASE_SER"/>
    <property type="match status" value="1"/>
</dbReference>
<evidence type="ECO:0000259" key="10">
    <source>
        <dbReference type="Pfam" id="PF00082"/>
    </source>
</evidence>
<dbReference type="InterPro" id="IPR054399">
    <property type="entry name" value="Fervidolysin-like_N_prodom"/>
</dbReference>
<evidence type="ECO:0000256" key="2">
    <source>
        <dbReference type="ARBA" id="ARBA00011073"/>
    </source>
</evidence>
<dbReference type="Gene3D" id="2.60.120.260">
    <property type="entry name" value="Galactose-binding domain-like"/>
    <property type="match status" value="1"/>
</dbReference>
<feature type="active site" description="Charge relay system" evidence="7">
    <location>
        <position position="197"/>
    </location>
</feature>
<dbReference type="Pfam" id="PF00082">
    <property type="entry name" value="Peptidase_S8"/>
    <property type="match status" value="1"/>
</dbReference>
<evidence type="ECO:0000256" key="1">
    <source>
        <dbReference type="ARBA" id="ARBA00004613"/>
    </source>
</evidence>
<evidence type="ECO:0000256" key="9">
    <source>
        <dbReference type="SAM" id="MobiDB-lite"/>
    </source>
</evidence>
<dbReference type="HOGENOM" id="CLU_011263_15_6_0"/>
<reference evidence="12 13" key="1">
    <citation type="journal article" date="2011" name="Stand. Genomic Sci.">
        <title>Complete genome sequence of the filamentous gliding predatory bacterium Herpetosiphon aurantiacus type strain (114-95(T)).</title>
        <authorList>
            <person name="Kiss H."/>
            <person name="Nett M."/>
            <person name="Domin N."/>
            <person name="Martin K."/>
            <person name="Maresca J.A."/>
            <person name="Copeland A."/>
            <person name="Lapidus A."/>
            <person name="Lucas S."/>
            <person name="Berry K.W."/>
            <person name="Glavina Del Rio T."/>
            <person name="Dalin E."/>
            <person name="Tice H."/>
            <person name="Pitluck S."/>
            <person name="Richardson P."/>
            <person name="Bruce D."/>
            <person name="Goodwin L."/>
            <person name="Han C."/>
            <person name="Detter J.C."/>
            <person name="Schmutz J."/>
            <person name="Brettin T."/>
            <person name="Land M."/>
            <person name="Hauser L."/>
            <person name="Kyrpides N.C."/>
            <person name="Ivanova N."/>
            <person name="Goker M."/>
            <person name="Woyke T."/>
            <person name="Klenk H.P."/>
            <person name="Bryant D.A."/>
        </authorList>
    </citation>
    <scope>NUCLEOTIDE SEQUENCE [LARGE SCALE GENOMIC DNA]</scope>
    <source>
        <strain evidence="13">ATCC 23779 / DSM 785 / 114-95</strain>
        <plasmid evidence="12">pHAU01</plasmid>
    </source>
</reference>
<evidence type="ECO:0000313" key="13">
    <source>
        <dbReference type="Proteomes" id="UP000000787"/>
    </source>
</evidence>
<dbReference type="PANTHER" id="PTHR43806:SF11">
    <property type="entry name" value="CEREVISIN-RELATED"/>
    <property type="match status" value="1"/>
</dbReference>
<dbReference type="PROSITE" id="PS51892">
    <property type="entry name" value="SUBTILASE"/>
    <property type="match status" value="1"/>
</dbReference>
<evidence type="ECO:0000259" key="11">
    <source>
        <dbReference type="Pfam" id="PF22148"/>
    </source>
</evidence>
<keyword evidence="13" id="KW-1185">Reference proteome</keyword>
<dbReference type="Gene3D" id="3.40.50.200">
    <property type="entry name" value="Peptidase S8/S53 domain"/>
    <property type="match status" value="1"/>
</dbReference>
<evidence type="ECO:0000256" key="4">
    <source>
        <dbReference type="ARBA" id="ARBA00022670"/>
    </source>
</evidence>
<dbReference type="SUPFAM" id="SSF49899">
    <property type="entry name" value="Concanavalin A-like lectins/glucanases"/>
    <property type="match status" value="1"/>
</dbReference>
<name>A9B8Z8_HERA2</name>
<comment type="similarity">
    <text evidence="2 7 8">Belongs to the peptidase S8 family.</text>
</comment>
<evidence type="ECO:0000256" key="5">
    <source>
        <dbReference type="ARBA" id="ARBA00022801"/>
    </source>
</evidence>
<dbReference type="InterPro" id="IPR013320">
    <property type="entry name" value="ConA-like_dom_sf"/>
</dbReference>
<gene>
    <name evidence="12" type="ordered locus">Haur_5185</name>
</gene>
<dbReference type="PRINTS" id="PR00723">
    <property type="entry name" value="SUBTILISIN"/>
</dbReference>
<feature type="compositionally biased region" description="Low complexity" evidence="9">
    <location>
        <begin position="411"/>
        <end position="425"/>
    </location>
</feature>
<dbReference type="PANTHER" id="PTHR43806">
    <property type="entry name" value="PEPTIDASE S8"/>
    <property type="match status" value="1"/>
</dbReference>
<proteinExistence type="inferred from homology"/>
<protein>
    <submittedName>
        <fullName evidence="12">Peptidase S8 and S53 subtilisin kexin sedolisin</fullName>
    </submittedName>
</protein>
<dbReference type="Proteomes" id="UP000000787">
    <property type="component" value="Plasmid pHAU01"/>
</dbReference>
<evidence type="ECO:0000256" key="6">
    <source>
        <dbReference type="ARBA" id="ARBA00022825"/>
    </source>
</evidence>
<evidence type="ECO:0000256" key="7">
    <source>
        <dbReference type="PROSITE-ProRule" id="PRU01240"/>
    </source>
</evidence>
<dbReference type="InterPro" id="IPR022398">
    <property type="entry name" value="Peptidase_S8_His-AS"/>
</dbReference>
<feature type="active site" description="Charge relay system" evidence="7">
    <location>
        <position position="352"/>
    </location>
</feature>
<feature type="domain" description="Fervidolysin-like N-terminal prodomain" evidence="11">
    <location>
        <begin position="34"/>
        <end position="90"/>
    </location>
</feature>
<dbReference type="InterPro" id="IPR015500">
    <property type="entry name" value="Peptidase_S8_subtilisin-rel"/>
</dbReference>
<keyword evidence="12" id="KW-0614">Plasmid</keyword>
<dbReference type="InterPro" id="IPR023827">
    <property type="entry name" value="Peptidase_S8_Asp-AS"/>
</dbReference>
<comment type="subcellular location">
    <subcellularLocation>
        <location evidence="1">Secreted</location>
    </subcellularLocation>
</comment>
<keyword evidence="5 7" id="KW-0378">Hydrolase</keyword>
<evidence type="ECO:0000313" key="12">
    <source>
        <dbReference type="EMBL" id="ABX07812.1"/>
    </source>
</evidence>
<dbReference type="EMBL" id="CP000876">
    <property type="protein sequence ID" value="ABX07812.1"/>
    <property type="molecule type" value="Genomic_DNA"/>
</dbReference>